<keyword evidence="1" id="KW-0812">Transmembrane</keyword>
<comment type="caution">
    <text evidence="3">The sequence shown here is derived from an EMBL/GenBank/DDBJ whole genome shotgun (WGS) entry which is preliminary data.</text>
</comment>
<dbReference type="RefSeq" id="WP_006013475.1">
    <property type="nucleotide sequence ID" value="NZ_BAEQ01000050.1"/>
</dbReference>
<dbReference type="OrthoDB" id="6322598at2"/>
<proteinExistence type="predicted"/>
<evidence type="ECO:0000259" key="2">
    <source>
        <dbReference type="Pfam" id="PF16220"/>
    </source>
</evidence>
<feature type="transmembrane region" description="Helical" evidence="1">
    <location>
        <begin position="125"/>
        <end position="143"/>
    </location>
</feature>
<dbReference type="EMBL" id="BAEQ01000050">
    <property type="protein sequence ID" value="GAC29918.1"/>
    <property type="molecule type" value="Genomic_DNA"/>
</dbReference>
<reference evidence="4" key="1">
    <citation type="journal article" date="2014" name="Environ. Microbiol.">
        <title>Comparative genomics of the marine bacterial genus Glaciecola reveals the high degree of genomic diversity and genomic characteristic for cold adaptation.</title>
        <authorList>
            <person name="Qin Q.L."/>
            <person name="Xie B.B."/>
            <person name="Yu Y."/>
            <person name="Shu Y.L."/>
            <person name="Rong J.C."/>
            <person name="Zhang Y.J."/>
            <person name="Zhao D.L."/>
            <person name="Chen X.L."/>
            <person name="Zhang X.Y."/>
            <person name="Chen B."/>
            <person name="Zhou B.C."/>
            <person name="Zhang Y.Z."/>
        </authorList>
    </citation>
    <scope>NUCLEOTIDE SEQUENCE [LARGE SCALE GENOMIC DNA]</scope>
    <source>
        <strain evidence="4">ACAM 615</strain>
    </source>
</reference>
<evidence type="ECO:0000256" key="1">
    <source>
        <dbReference type="SAM" id="Phobius"/>
    </source>
</evidence>
<keyword evidence="4" id="KW-1185">Reference proteome</keyword>
<organism evidence="3 4">
    <name type="scientific">Brumicola pallidula DSM 14239 = ACAM 615</name>
    <dbReference type="NCBI Taxonomy" id="1121922"/>
    <lineage>
        <taxon>Bacteria</taxon>
        <taxon>Pseudomonadati</taxon>
        <taxon>Pseudomonadota</taxon>
        <taxon>Gammaproteobacteria</taxon>
        <taxon>Alteromonadales</taxon>
        <taxon>Alteromonadaceae</taxon>
        <taxon>Brumicola</taxon>
    </lineage>
</organism>
<dbReference type="AlphaFoldDB" id="K6ZM14"/>
<feature type="domain" description="FecR N-terminal" evidence="2">
    <location>
        <begin position="17"/>
        <end position="57"/>
    </location>
</feature>
<dbReference type="InterPro" id="IPR032623">
    <property type="entry name" value="FecR_N"/>
</dbReference>
<keyword evidence="1" id="KW-0472">Membrane</keyword>
<name>K6ZM14_9ALTE</name>
<evidence type="ECO:0000313" key="4">
    <source>
        <dbReference type="Proteomes" id="UP000006251"/>
    </source>
</evidence>
<evidence type="ECO:0000313" key="3">
    <source>
        <dbReference type="EMBL" id="GAC29918.1"/>
    </source>
</evidence>
<dbReference type="Pfam" id="PF16220">
    <property type="entry name" value="DUF4880"/>
    <property type="match status" value="1"/>
</dbReference>
<protein>
    <recommendedName>
        <fullName evidence="2">FecR N-terminal domain-containing protein</fullName>
    </recommendedName>
</protein>
<sequence length="147" mass="16170">MNIEEWSGYEVSNEVLEQAASWIAVLDNSQISGTSEDTHTVFFDWLQKDPSHQQAYFELSEIWARSACTKSMYDMIDKSVVLPFPTQTNNPSEGLLVEPSFAGPSFAGPSFAGPSFAEHSGTSSWAYTLAIGLIFCGLFIPAIQSLF</sequence>
<gene>
    <name evidence="3" type="ORF">GPAL_3067</name>
</gene>
<keyword evidence="1" id="KW-1133">Transmembrane helix</keyword>
<accession>K6ZM14</accession>
<dbReference type="Proteomes" id="UP000006251">
    <property type="component" value="Unassembled WGS sequence"/>
</dbReference>
<dbReference type="STRING" id="1121922.GCA_000428905_00539"/>